<dbReference type="AlphaFoldDB" id="A0A1D9GAR5"/>
<dbReference type="Proteomes" id="UP000176944">
    <property type="component" value="Chromosome"/>
</dbReference>
<gene>
    <name evidence="2" type="ORF">BJP36_16315</name>
</gene>
<dbReference type="SUPFAM" id="SSF53098">
    <property type="entry name" value="Ribonuclease H-like"/>
    <property type="match status" value="1"/>
</dbReference>
<name>A0A1D9GAR5_MOOP1</name>
<feature type="domain" description="YprB ribonuclease H-like" evidence="1">
    <location>
        <begin position="322"/>
        <end position="493"/>
    </location>
</feature>
<dbReference type="EMBL" id="CP017708">
    <property type="protein sequence ID" value="AOY84717.1"/>
    <property type="molecule type" value="Genomic_DNA"/>
</dbReference>
<evidence type="ECO:0000313" key="2">
    <source>
        <dbReference type="EMBL" id="AOY84717.1"/>
    </source>
</evidence>
<accession>A0A1D9GAR5</accession>
<protein>
    <submittedName>
        <fullName evidence="2">TM0106 family RecB-like putative nuclease</fullName>
    </submittedName>
</protein>
<proteinExistence type="predicted"/>
<dbReference type="InterPro" id="IPR012337">
    <property type="entry name" value="RNaseH-like_sf"/>
</dbReference>
<dbReference type="InterPro" id="IPR019993">
    <property type="entry name" value="RecB_nuclease_TM0106_put"/>
</dbReference>
<evidence type="ECO:0000313" key="3">
    <source>
        <dbReference type="Proteomes" id="UP000176944"/>
    </source>
</evidence>
<reference evidence="3" key="1">
    <citation type="submission" date="2016-10" db="EMBL/GenBank/DDBJ databases">
        <title>Comparative genomics uncovers the prolific and rare metabolic potential of the cyanobacterial genus Moorea.</title>
        <authorList>
            <person name="Leao T."/>
            <person name="Castelao G."/>
            <person name="Korobeynikov A."/>
            <person name="Monroe E.A."/>
            <person name="Podell S."/>
            <person name="Glukhov E."/>
            <person name="Allen E."/>
            <person name="Gerwick W.H."/>
            <person name="Gerwick L."/>
        </authorList>
    </citation>
    <scope>NUCLEOTIDE SEQUENCE [LARGE SCALE GENOMIC DNA]</scope>
    <source>
        <strain evidence="3">JHB</strain>
    </source>
</reference>
<evidence type="ECO:0000259" key="1">
    <source>
        <dbReference type="Pfam" id="PF13482"/>
    </source>
</evidence>
<dbReference type="Gene3D" id="1.10.150.20">
    <property type="entry name" value="5' to 3' exonuclease, C-terminal subdomain"/>
    <property type="match status" value="1"/>
</dbReference>
<dbReference type="InterPro" id="IPR038720">
    <property type="entry name" value="YprB_RNase_H-like_dom"/>
</dbReference>
<sequence>MLLTDAILLDYKRCRRRAFLDIYGDPTEQDSPSDFLLKLQQKSRDHKQQILATVPHHSPRYPRTDWHAAAQATLKLMQQGTEYISGGVLLMPTGDGVTLLCFPDLLVKQPGRSNFGDWIYVPTTIKLSKRPKPEYKILTAFRAQLLAAVQGHWPTTGSLILRNQKCYTVVIERWVPLMEQLLSECIETLLQRQEPEVFISRQRCSLCCWYHSCYAIAKSVEHISLLPGVTPSRYRDLEALGVTTIESLATSTITELEPSFGSSVAFQLVQQAQSQVQNRVLLYPKSYFSILEYEQLERGNGNAKISADLPNQDSLPTASVELYFDIEAQPDLPLEYLLGVLVIDRRTETETFHNLFAEHSWQEGFIWLQFLDLVERYPDAPIFHFSKYEVDTVKRLATLYQTPRQIVRPLLDRFVDVHQIVIDTVTMPVESYSLKNLARCLGFEWRDPDMTGSQSVCLYDQWLQTGNHSILEMIQRYNEDDCRATYHLKEWLVNFLSNTLSNTLPNTLPNTINFQNLA</sequence>
<dbReference type="Pfam" id="PF13482">
    <property type="entry name" value="RNase_H_2"/>
    <property type="match status" value="1"/>
</dbReference>
<organism evidence="2 3">
    <name type="scientific">Moorena producens (strain JHB)</name>
    <dbReference type="NCBI Taxonomy" id="1454205"/>
    <lineage>
        <taxon>Bacteria</taxon>
        <taxon>Bacillati</taxon>
        <taxon>Cyanobacteriota</taxon>
        <taxon>Cyanophyceae</taxon>
        <taxon>Coleofasciculales</taxon>
        <taxon>Coleofasciculaceae</taxon>
        <taxon>Moorena</taxon>
    </lineage>
</organism>
<dbReference type="NCBIfam" id="TIGR03491">
    <property type="entry name" value="TM0106 family RecB-like putative nuclease"/>
    <property type="match status" value="1"/>
</dbReference>